<accession>A0A5N6N2X4</accession>
<evidence type="ECO:0000313" key="1">
    <source>
        <dbReference type="EMBL" id="KAD4384196.1"/>
    </source>
</evidence>
<gene>
    <name evidence="1" type="ORF">E3N88_24364</name>
</gene>
<protein>
    <submittedName>
        <fullName evidence="1">Uncharacterized protein</fullName>
    </submittedName>
</protein>
<reference evidence="1 2" key="1">
    <citation type="submission" date="2019-05" db="EMBL/GenBank/DDBJ databases">
        <title>Mikania micrantha, genome provides insights into the molecular mechanism of rapid growth.</title>
        <authorList>
            <person name="Liu B."/>
        </authorList>
    </citation>
    <scope>NUCLEOTIDE SEQUENCE [LARGE SCALE GENOMIC DNA]</scope>
    <source>
        <strain evidence="1">NLD-2019</strain>
        <tissue evidence="1">Leaf</tissue>
    </source>
</reference>
<proteinExistence type="predicted"/>
<organism evidence="1 2">
    <name type="scientific">Mikania micrantha</name>
    <name type="common">bitter vine</name>
    <dbReference type="NCBI Taxonomy" id="192012"/>
    <lineage>
        <taxon>Eukaryota</taxon>
        <taxon>Viridiplantae</taxon>
        <taxon>Streptophyta</taxon>
        <taxon>Embryophyta</taxon>
        <taxon>Tracheophyta</taxon>
        <taxon>Spermatophyta</taxon>
        <taxon>Magnoliopsida</taxon>
        <taxon>eudicotyledons</taxon>
        <taxon>Gunneridae</taxon>
        <taxon>Pentapetalae</taxon>
        <taxon>asterids</taxon>
        <taxon>campanulids</taxon>
        <taxon>Asterales</taxon>
        <taxon>Asteraceae</taxon>
        <taxon>Asteroideae</taxon>
        <taxon>Heliantheae alliance</taxon>
        <taxon>Eupatorieae</taxon>
        <taxon>Mikania</taxon>
    </lineage>
</organism>
<comment type="caution">
    <text evidence="1">The sequence shown here is derived from an EMBL/GenBank/DDBJ whole genome shotgun (WGS) entry which is preliminary data.</text>
</comment>
<dbReference type="EMBL" id="SZYD01000013">
    <property type="protein sequence ID" value="KAD4384196.1"/>
    <property type="molecule type" value="Genomic_DNA"/>
</dbReference>
<keyword evidence="2" id="KW-1185">Reference proteome</keyword>
<evidence type="ECO:0000313" key="2">
    <source>
        <dbReference type="Proteomes" id="UP000326396"/>
    </source>
</evidence>
<dbReference type="AlphaFoldDB" id="A0A5N6N2X4"/>
<name>A0A5N6N2X4_9ASTR</name>
<sequence length="129" mass="13793">MQILAHKKLKISMIVRVKPYNHGGYQGTTPCGGLRPEGGIQWGLRGKTHGERYMNDKSLLEINNLNKRKANTNADMEATAVETNAVVASDVGAGAGAGAKASVAETETAARVTIITSIKAKRFIIFIVI</sequence>
<dbReference type="Proteomes" id="UP000326396">
    <property type="component" value="Linkage Group LG3"/>
</dbReference>